<comment type="catalytic activity">
    <reaction evidence="9">
        <text>acetate + ATP = acetyl phosphate + ADP</text>
        <dbReference type="Rhea" id="RHEA:11352"/>
        <dbReference type="ChEBI" id="CHEBI:22191"/>
        <dbReference type="ChEBI" id="CHEBI:30089"/>
        <dbReference type="ChEBI" id="CHEBI:30616"/>
        <dbReference type="ChEBI" id="CHEBI:456216"/>
        <dbReference type="EC" id="2.7.2.1"/>
    </reaction>
</comment>
<dbReference type="GO" id="GO:0016301">
    <property type="term" value="F:kinase activity"/>
    <property type="evidence" value="ECO:0007669"/>
    <property type="project" value="UniProtKB-KW"/>
</dbReference>
<feature type="site" description="Transition state stabilizer" evidence="9">
    <location>
        <position position="178"/>
    </location>
</feature>
<dbReference type="PROSITE" id="PS01076">
    <property type="entry name" value="ACETATE_KINASE_2"/>
    <property type="match status" value="1"/>
</dbReference>
<evidence type="ECO:0000256" key="1">
    <source>
        <dbReference type="ARBA" id="ARBA00008748"/>
    </source>
</evidence>
<evidence type="ECO:0000256" key="7">
    <source>
        <dbReference type="ARBA" id="ARBA00022840"/>
    </source>
</evidence>
<feature type="binding site" evidence="9">
    <location>
        <begin position="281"/>
        <end position="283"/>
    </location>
    <ligand>
        <name>ATP</name>
        <dbReference type="ChEBI" id="CHEBI:30616"/>
    </ligand>
</feature>
<dbReference type="PROSITE" id="PS01075">
    <property type="entry name" value="ACETATE_KINASE_1"/>
    <property type="match status" value="1"/>
</dbReference>
<comment type="subunit">
    <text evidence="9">Homodimer.</text>
</comment>
<dbReference type="InterPro" id="IPR043129">
    <property type="entry name" value="ATPase_NBD"/>
</dbReference>
<feature type="active site" description="Proton donor/acceptor" evidence="9">
    <location>
        <position position="146"/>
    </location>
</feature>
<proteinExistence type="inferred from homology"/>
<evidence type="ECO:0000313" key="11">
    <source>
        <dbReference type="EMBL" id="OSI35336.1"/>
    </source>
</evidence>
<evidence type="ECO:0000256" key="6">
    <source>
        <dbReference type="ARBA" id="ARBA00022777"/>
    </source>
</evidence>
<dbReference type="PIRSF" id="PIRSF000722">
    <property type="entry name" value="Acetate_prop_kin"/>
    <property type="match status" value="1"/>
</dbReference>
<keyword evidence="6 9" id="KW-0418">Kinase</keyword>
<evidence type="ECO:0000256" key="5">
    <source>
        <dbReference type="ARBA" id="ARBA00022741"/>
    </source>
</evidence>
<evidence type="ECO:0000256" key="9">
    <source>
        <dbReference type="HAMAP-Rule" id="MF_00020"/>
    </source>
</evidence>
<evidence type="ECO:0000256" key="4">
    <source>
        <dbReference type="ARBA" id="ARBA00022723"/>
    </source>
</evidence>
<dbReference type="EC" id="2.7.2.1" evidence="9"/>
<dbReference type="CDD" id="cd24010">
    <property type="entry name" value="ASKHA_NBD_AcK_PK"/>
    <property type="match status" value="1"/>
</dbReference>
<comment type="subcellular location">
    <subcellularLocation>
        <location evidence="9">Cytoplasm</location>
    </subcellularLocation>
</comment>
<comment type="function">
    <text evidence="9">Catalyzes the formation of acetyl phosphate from acetate and ATP. Can also catalyze the reverse reaction.</text>
</comment>
<evidence type="ECO:0000256" key="8">
    <source>
        <dbReference type="ARBA" id="ARBA00022842"/>
    </source>
</evidence>
<dbReference type="SUPFAM" id="SSF53067">
    <property type="entry name" value="Actin-like ATPase domain"/>
    <property type="match status" value="2"/>
</dbReference>
<keyword evidence="2 9" id="KW-0963">Cytoplasm</keyword>
<feature type="binding site" evidence="9">
    <location>
        <position position="10"/>
    </location>
    <ligand>
        <name>Mg(2+)</name>
        <dbReference type="ChEBI" id="CHEBI:18420"/>
    </ligand>
</feature>
<dbReference type="RefSeq" id="WP_085418217.1">
    <property type="nucleotide sequence ID" value="NZ_CP091509.1"/>
</dbReference>
<comment type="pathway">
    <text evidence="9">Metabolic intermediate biosynthesis; acetyl-CoA biosynthesis; acetyl-CoA from acetate: step 1/2.</text>
</comment>
<feature type="binding site" evidence="9">
    <location>
        <position position="384"/>
    </location>
    <ligand>
        <name>Mg(2+)</name>
        <dbReference type="ChEBI" id="CHEBI:18420"/>
    </ligand>
</feature>
<protein>
    <recommendedName>
        <fullName evidence="9">Acetate kinase</fullName>
        <ecNumber evidence="9">2.7.2.1</ecNumber>
    </recommendedName>
    <alternativeName>
        <fullName evidence="9">Acetokinase</fullName>
    </alternativeName>
</protein>
<dbReference type="InterPro" id="IPR000890">
    <property type="entry name" value="Aliphatic_acid_kin_short-chain"/>
</dbReference>
<keyword evidence="7 9" id="KW-0067">ATP-binding</keyword>
<keyword evidence="3 9" id="KW-0808">Transferase</keyword>
<feature type="binding site" evidence="9">
    <location>
        <position position="17"/>
    </location>
    <ligand>
        <name>ATP</name>
        <dbReference type="ChEBI" id="CHEBI:30616"/>
    </ligand>
</feature>
<comment type="caution">
    <text evidence="11">The sequence shown here is derived from an EMBL/GenBank/DDBJ whole genome shotgun (WGS) entry which is preliminary data.</text>
</comment>
<dbReference type="PRINTS" id="PR00471">
    <property type="entry name" value="ACETATEKNASE"/>
</dbReference>
<feature type="binding site" evidence="9">
    <location>
        <position position="89"/>
    </location>
    <ligand>
        <name>substrate</name>
    </ligand>
</feature>
<dbReference type="PANTHER" id="PTHR21060:SF21">
    <property type="entry name" value="ACETATE KINASE"/>
    <property type="match status" value="1"/>
</dbReference>
<dbReference type="HAMAP" id="MF_00020">
    <property type="entry name" value="Acetate_kinase"/>
    <property type="match status" value="1"/>
</dbReference>
<keyword evidence="4 9" id="KW-0479">Metal-binding</keyword>
<name>A0ABX3WLN2_9NEIS</name>
<organism evidence="11 12">
    <name type="scientific">Neisseria dumasiana</name>
    <dbReference type="NCBI Taxonomy" id="1931275"/>
    <lineage>
        <taxon>Bacteria</taxon>
        <taxon>Pseudomonadati</taxon>
        <taxon>Pseudomonadota</taxon>
        <taxon>Betaproteobacteria</taxon>
        <taxon>Neisseriales</taxon>
        <taxon>Neisseriaceae</taxon>
        <taxon>Neisseria</taxon>
    </lineage>
</organism>
<dbReference type="PANTHER" id="PTHR21060">
    <property type="entry name" value="ACETATE KINASE"/>
    <property type="match status" value="1"/>
</dbReference>
<feature type="site" description="Transition state stabilizer" evidence="9">
    <location>
        <position position="239"/>
    </location>
</feature>
<evidence type="ECO:0000313" key="12">
    <source>
        <dbReference type="Proteomes" id="UP000193346"/>
    </source>
</evidence>
<evidence type="ECO:0000256" key="2">
    <source>
        <dbReference type="ARBA" id="ARBA00022490"/>
    </source>
</evidence>
<dbReference type="EMBL" id="MTAC01000010">
    <property type="protein sequence ID" value="OSI35336.1"/>
    <property type="molecule type" value="Genomic_DNA"/>
</dbReference>
<dbReference type="Pfam" id="PF00871">
    <property type="entry name" value="Acetate_kinase"/>
    <property type="match status" value="1"/>
</dbReference>
<accession>A0ABX3WLN2</accession>
<keyword evidence="12" id="KW-1185">Reference proteome</keyword>
<feature type="binding site" evidence="9">
    <location>
        <begin position="329"/>
        <end position="333"/>
    </location>
    <ligand>
        <name>ATP</name>
        <dbReference type="ChEBI" id="CHEBI:30616"/>
    </ligand>
</feature>
<evidence type="ECO:0000256" key="3">
    <source>
        <dbReference type="ARBA" id="ARBA00022679"/>
    </source>
</evidence>
<dbReference type="InterPro" id="IPR023865">
    <property type="entry name" value="Aliphatic_acid_kinase_CS"/>
</dbReference>
<dbReference type="Proteomes" id="UP000193346">
    <property type="component" value="Unassembled WGS sequence"/>
</dbReference>
<gene>
    <name evidence="9" type="primary">ackA</name>
    <name evidence="11" type="ORF">BV913_04985</name>
</gene>
<evidence type="ECO:0000256" key="10">
    <source>
        <dbReference type="RuleBase" id="RU003835"/>
    </source>
</evidence>
<comment type="cofactor">
    <cofactor evidence="9">
        <name>Mg(2+)</name>
        <dbReference type="ChEBI" id="CHEBI:18420"/>
    </cofactor>
    <cofactor evidence="9">
        <name>Mn(2+)</name>
        <dbReference type="ChEBI" id="CHEBI:29035"/>
    </cofactor>
    <text evidence="9">Mg(2+). Can also accept Mn(2+).</text>
</comment>
<reference evidence="11 12" key="1">
    <citation type="submission" date="2017-01" db="EMBL/GenBank/DDBJ databases">
        <authorList>
            <person name="Wolfgang W.J."/>
            <person name="Cole J."/>
            <person name="Wroblewski D."/>
            <person name="Mcginnis J."/>
            <person name="Musser K.A."/>
        </authorList>
    </citation>
    <scope>NUCLEOTIDE SEQUENCE [LARGE SCALE GENOMIC DNA]</scope>
    <source>
        <strain evidence="11 12">93087</strain>
    </source>
</reference>
<keyword evidence="5 9" id="KW-0547">Nucleotide-binding</keyword>
<feature type="binding site" evidence="9">
    <location>
        <begin position="206"/>
        <end position="210"/>
    </location>
    <ligand>
        <name>ATP</name>
        <dbReference type="ChEBI" id="CHEBI:30616"/>
    </ligand>
</feature>
<comment type="similarity">
    <text evidence="1 9 10">Belongs to the acetokinase family.</text>
</comment>
<dbReference type="InterPro" id="IPR004372">
    <property type="entry name" value="Ac/propionate_kinase"/>
</dbReference>
<sequence>MSEKLILVLNCGSSSLKGAVLDNDSGDVLLSCLAEKLNLPDAYITFKVNGEKHKVELTANPDHTGAVEALMEELKKHGLDSRIAAVGHRVVSGGELYSESIVITEEVVDGIEKCIPLAPLHNPANLLGIRAAQNIFKGLTNVAVFDTAFHQSIPEHAYTYAVPRELYRKYGLRRYGFHGTSYRFVADEAARFLGKDKNNLRMVIAHLGNGASIAAVANGQCQDTSMGLTPLEGLVMGTRSGDVDPSVFSFLAENANMSITQITDMLNKKSGLLGISELSNDCRTIEEEAAKGHEGAKLALEVFSYRLAKYVASMAVAAGGLDALVFTGGIGENSDLIRSKVLAYLGFLGLTEDVQGNEKARFGNAGVITTSDSKALAVVIPTNEELMIAQDTAHLSGLK</sequence>
<dbReference type="NCBIfam" id="TIGR00016">
    <property type="entry name" value="ackA"/>
    <property type="match status" value="1"/>
</dbReference>
<dbReference type="Gene3D" id="3.30.420.40">
    <property type="match status" value="2"/>
</dbReference>
<keyword evidence="8 9" id="KW-0460">Magnesium</keyword>